<accession>A0A1F5DPX0</accession>
<keyword evidence="1" id="KW-0812">Transmembrane</keyword>
<evidence type="ECO:0000256" key="1">
    <source>
        <dbReference type="SAM" id="Phobius"/>
    </source>
</evidence>
<feature type="transmembrane region" description="Helical" evidence="1">
    <location>
        <begin position="99"/>
        <end position="119"/>
    </location>
</feature>
<keyword evidence="1" id="KW-1133">Transmembrane helix</keyword>
<comment type="caution">
    <text evidence="3">The sequence shown here is derived from an EMBL/GenBank/DDBJ whole genome shotgun (WGS) entry which is preliminary data.</text>
</comment>
<feature type="transmembrane region" description="Helical" evidence="1">
    <location>
        <begin position="56"/>
        <end position="79"/>
    </location>
</feature>
<sequence length="189" mass="21619">MITWINNFDLQILLPLNHFFSKNGGFFNKFFAEYLIYVIPLILVFVWFWSKQAKKVALRALFSTILAWPILAQIIGRIINRPRPFETSGVQELIFHRPTYSFPSDHAAALFAIAFSFYLSGYKKLSYALFIIAMVISFFRVATGIHFSTDVIAGAFLGILAAYLIDLFDKPLNIAYNFLIKIAGFLRLA</sequence>
<dbReference type="AlphaFoldDB" id="A0A1F5DPX0"/>
<dbReference type="InterPro" id="IPR036938">
    <property type="entry name" value="PAP2/HPO_sf"/>
</dbReference>
<dbReference type="PANTHER" id="PTHR14969">
    <property type="entry name" value="SPHINGOSINE-1-PHOSPHATE PHOSPHOHYDROLASE"/>
    <property type="match status" value="1"/>
</dbReference>
<gene>
    <name evidence="3" type="ORF">A2V71_01990</name>
</gene>
<dbReference type="SMART" id="SM00014">
    <property type="entry name" value="acidPPc"/>
    <property type="match status" value="1"/>
</dbReference>
<dbReference type="EMBL" id="MEZT01000005">
    <property type="protein sequence ID" value="OGD57172.1"/>
    <property type="molecule type" value="Genomic_DNA"/>
</dbReference>
<dbReference type="PANTHER" id="PTHR14969:SF13">
    <property type="entry name" value="AT30094P"/>
    <property type="match status" value="1"/>
</dbReference>
<feature type="domain" description="Phosphatidic acid phosphatase type 2/haloperoxidase" evidence="2">
    <location>
        <begin position="57"/>
        <end position="166"/>
    </location>
</feature>
<evidence type="ECO:0000313" key="4">
    <source>
        <dbReference type="Proteomes" id="UP000178764"/>
    </source>
</evidence>
<dbReference type="InterPro" id="IPR000326">
    <property type="entry name" value="PAP2/HPO"/>
</dbReference>
<organism evidence="3 4">
    <name type="scientific">Candidatus Berkelbacteria bacterium RBG_13_40_8</name>
    <dbReference type="NCBI Taxonomy" id="1797467"/>
    <lineage>
        <taxon>Bacteria</taxon>
        <taxon>Candidatus Berkelbacteria</taxon>
    </lineage>
</organism>
<reference evidence="3 4" key="1">
    <citation type="journal article" date="2016" name="Nat. Commun.">
        <title>Thousands of microbial genomes shed light on interconnected biogeochemical processes in an aquifer system.</title>
        <authorList>
            <person name="Anantharaman K."/>
            <person name="Brown C.T."/>
            <person name="Hug L.A."/>
            <person name="Sharon I."/>
            <person name="Castelle C.J."/>
            <person name="Probst A.J."/>
            <person name="Thomas B.C."/>
            <person name="Singh A."/>
            <person name="Wilkins M.J."/>
            <person name="Karaoz U."/>
            <person name="Brodie E.L."/>
            <person name="Williams K.H."/>
            <person name="Hubbard S.S."/>
            <person name="Banfield J.F."/>
        </authorList>
    </citation>
    <scope>NUCLEOTIDE SEQUENCE [LARGE SCALE GENOMIC DNA]</scope>
</reference>
<dbReference type="Gene3D" id="1.20.144.10">
    <property type="entry name" value="Phosphatidic acid phosphatase type 2/haloperoxidase"/>
    <property type="match status" value="1"/>
</dbReference>
<feature type="transmembrane region" description="Helical" evidence="1">
    <location>
        <begin position="126"/>
        <end position="145"/>
    </location>
</feature>
<evidence type="ECO:0000313" key="3">
    <source>
        <dbReference type="EMBL" id="OGD57172.1"/>
    </source>
</evidence>
<evidence type="ECO:0000259" key="2">
    <source>
        <dbReference type="SMART" id="SM00014"/>
    </source>
</evidence>
<feature type="transmembrane region" description="Helical" evidence="1">
    <location>
        <begin position="151"/>
        <end position="168"/>
    </location>
</feature>
<dbReference type="SUPFAM" id="SSF48317">
    <property type="entry name" value="Acid phosphatase/Vanadium-dependent haloperoxidase"/>
    <property type="match status" value="1"/>
</dbReference>
<feature type="transmembrane region" description="Helical" evidence="1">
    <location>
        <begin position="30"/>
        <end position="49"/>
    </location>
</feature>
<protein>
    <recommendedName>
        <fullName evidence="2">Phosphatidic acid phosphatase type 2/haloperoxidase domain-containing protein</fullName>
    </recommendedName>
</protein>
<proteinExistence type="predicted"/>
<dbReference type="Pfam" id="PF01569">
    <property type="entry name" value="PAP2"/>
    <property type="match status" value="1"/>
</dbReference>
<keyword evidence="1" id="KW-0472">Membrane</keyword>
<dbReference type="Proteomes" id="UP000178764">
    <property type="component" value="Unassembled WGS sequence"/>
</dbReference>
<name>A0A1F5DPX0_9BACT</name>